<organism evidence="2 3">
    <name type="scientific">Cricetibacter osteomyelitidis</name>
    <dbReference type="NCBI Taxonomy" id="1521931"/>
    <lineage>
        <taxon>Bacteria</taxon>
        <taxon>Pseudomonadati</taxon>
        <taxon>Pseudomonadota</taxon>
        <taxon>Gammaproteobacteria</taxon>
        <taxon>Pasteurellales</taxon>
        <taxon>Pasteurellaceae</taxon>
        <taxon>Cricetibacter</taxon>
    </lineage>
</organism>
<dbReference type="OrthoDB" id="9813053at2"/>
<sequence length="190" mass="22227">MFNELKTAQATAYLLHKAGGTMHYLKMMKLLYFADRLSWQKRDYSITGDSYYSLPYGPVLSNTLNLLRDETMNRLPTVWNEWIADREEHRISIKKTIDWSDEYALDNLSDSDEKILDETFLKYGHLDRFQLVELTHDPKIVPEWKDPKGGAIPIKLSSLLAHLDRSKEQIKSILADIEEQKHIDRLFKGL</sequence>
<dbReference type="InterPro" id="IPR025272">
    <property type="entry name" value="SocA_Panacea"/>
</dbReference>
<evidence type="ECO:0000259" key="1">
    <source>
        <dbReference type="Pfam" id="PF13274"/>
    </source>
</evidence>
<name>A0A4R2T1V1_9PAST</name>
<dbReference type="RefSeq" id="WP_131976310.1">
    <property type="nucleotide sequence ID" value="NZ_SLYB01000009.1"/>
</dbReference>
<reference evidence="2 3" key="1">
    <citation type="submission" date="2019-03" db="EMBL/GenBank/DDBJ databases">
        <title>Genomic Encyclopedia of Type Strains, Phase IV (KMG-IV): sequencing the most valuable type-strain genomes for metagenomic binning, comparative biology and taxonomic classification.</title>
        <authorList>
            <person name="Goeker M."/>
        </authorList>
    </citation>
    <scope>NUCLEOTIDE SEQUENCE [LARGE SCALE GENOMIC DNA]</scope>
    <source>
        <strain evidence="2 3">DSM 28404</strain>
    </source>
</reference>
<dbReference type="Pfam" id="PF13274">
    <property type="entry name" value="SocA_Panacea"/>
    <property type="match status" value="1"/>
</dbReference>
<dbReference type="Proteomes" id="UP000295763">
    <property type="component" value="Unassembled WGS sequence"/>
</dbReference>
<accession>A0A4R2T1V1</accession>
<protein>
    <submittedName>
        <fullName evidence="2">Uncharacterized protein DUF4065</fullName>
    </submittedName>
</protein>
<gene>
    <name evidence="2" type="ORF">EDC44_10933</name>
</gene>
<proteinExistence type="predicted"/>
<evidence type="ECO:0000313" key="2">
    <source>
        <dbReference type="EMBL" id="TCP95341.1"/>
    </source>
</evidence>
<keyword evidence="3" id="KW-1185">Reference proteome</keyword>
<dbReference type="AlphaFoldDB" id="A0A4R2T1V1"/>
<comment type="caution">
    <text evidence="2">The sequence shown here is derived from an EMBL/GenBank/DDBJ whole genome shotgun (WGS) entry which is preliminary data.</text>
</comment>
<evidence type="ECO:0000313" key="3">
    <source>
        <dbReference type="Proteomes" id="UP000295763"/>
    </source>
</evidence>
<feature type="domain" description="Antitoxin SocA-like Panacea" evidence="1">
    <location>
        <begin position="28"/>
        <end position="139"/>
    </location>
</feature>
<dbReference type="EMBL" id="SLYB01000009">
    <property type="protein sequence ID" value="TCP95341.1"/>
    <property type="molecule type" value="Genomic_DNA"/>
</dbReference>